<organism evidence="1 2">
    <name type="scientific">Beauveria bassiana</name>
    <name type="common">White muscardine disease fungus</name>
    <name type="synonym">Tritirachium shiotae</name>
    <dbReference type="NCBI Taxonomy" id="176275"/>
    <lineage>
        <taxon>Eukaryota</taxon>
        <taxon>Fungi</taxon>
        <taxon>Dikarya</taxon>
        <taxon>Ascomycota</taxon>
        <taxon>Pezizomycotina</taxon>
        <taxon>Sordariomycetes</taxon>
        <taxon>Hypocreomycetidae</taxon>
        <taxon>Hypocreales</taxon>
        <taxon>Cordycipitaceae</taxon>
        <taxon>Beauveria</taxon>
    </lineage>
</organism>
<name>A0A2N6NKT4_BEABA</name>
<dbReference type="EMBL" id="MRVG01000006">
    <property type="protein sequence ID" value="PMB67854.1"/>
    <property type="molecule type" value="Genomic_DNA"/>
</dbReference>
<gene>
    <name evidence="1" type="ORF">BM221_006027</name>
</gene>
<dbReference type="AlphaFoldDB" id="A0A2N6NKT4"/>
<accession>A0A2N6NKT4</accession>
<sequence>MAKVGHDCDVREEFVGAKLGAGKTIDAQVSADVDAQVANISAKYRGGAAVNPSIHAGAGPDLSAGGNHNVTTDADLRVDAAVKAALAAAVEGFSCPATMASSPRRSSCSASLASARASATASRLAEKAAPTTLILARRSVPR</sequence>
<evidence type="ECO:0000313" key="1">
    <source>
        <dbReference type="EMBL" id="PMB67854.1"/>
    </source>
</evidence>
<dbReference type="Proteomes" id="UP000235728">
    <property type="component" value="Unassembled WGS sequence"/>
</dbReference>
<comment type="caution">
    <text evidence="1">The sequence shown here is derived from an EMBL/GenBank/DDBJ whole genome shotgun (WGS) entry which is preliminary data.</text>
</comment>
<reference evidence="1 2" key="1">
    <citation type="journal article" date="2016" name="Appl. Microbiol. Biotechnol.">
        <title>Characterization of T-DNA insertion mutants with decreased virulence in the entomopathogenic fungus Beauveria bassiana JEF-007.</title>
        <authorList>
            <person name="Kim S."/>
            <person name="Lee S.J."/>
            <person name="Nai Y.S."/>
            <person name="Yu J.S."/>
            <person name="Lee M.R."/>
            <person name="Yang Y.T."/>
            <person name="Kim J.S."/>
        </authorList>
    </citation>
    <scope>NUCLEOTIDE SEQUENCE [LARGE SCALE GENOMIC DNA]</scope>
    <source>
        <strain evidence="1 2">JEF-007</strain>
    </source>
</reference>
<proteinExistence type="predicted"/>
<evidence type="ECO:0000313" key="2">
    <source>
        <dbReference type="Proteomes" id="UP000235728"/>
    </source>
</evidence>
<protein>
    <submittedName>
        <fullName evidence="1">Uncharacterized protein</fullName>
    </submittedName>
</protein>